<evidence type="ECO:0000259" key="14">
    <source>
        <dbReference type="SMART" id="SM00849"/>
    </source>
</evidence>
<keyword evidence="9" id="KW-0574">Periplasm</keyword>
<keyword evidence="12" id="KW-0046">Antibiotic resistance</keyword>
<evidence type="ECO:0000256" key="7">
    <source>
        <dbReference type="ARBA" id="ARBA00022723"/>
    </source>
</evidence>
<keyword evidence="8 13" id="KW-0732">Signal</keyword>
<dbReference type="RefSeq" id="WP_130287244.1">
    <property type="nucleotide sequence ID" value="NZ_SGXE01000003.1"/>
</dbReference>
<evidence type="ECO:0000256" key="3">
    <source>
        <dbReference type="ARBA" id="ARBA00004418"/>
    </source>
</evidence>
<dbReference type="InterPro" id="IPR058199">
    <property type="entry name" value="BlaB//VIM/IMP-1"/>
</dbReference>
<evidence type="ECO:0000256" key="1">
    <source>
        <dbReference type="ARBA" id="ARBA00001526"/>
    </source>
</evidence>
<evidence type="ECO:0000256" key="6">
    <source>
        <dbReference type="ARBA" id="ARBA00012865"/>
    </source>
</evidence>
<comment type="subcellular location">
    <subcellularLocation>
        <location evidence="3">Periplasm</location>
    </subcellularLocation>
</comment>
<dbReference type="GO" id="GO:0008270">
    <property type="term" value="F:zinc ion binding"/>
    <property type="evidence" value="ECO:0007669"/>
    <property type="project" value="InterPro"/>
</dbReference>
<evidence type="ECO:0000256" key="11">
    <source>
        <dbReference type="ARBA" id="ARBA00022833"/>
    </source>
</evidence>
<protein>
    <recommendedName>
        <fullName evidence="6">beta-lactamase</fullName>
        <ecNumber evidence="6">3.5.2.6</ecNumber>
    </recommendedName>
</protein>
<feature type="signal peptide" evidence="13">
    <location>
        <begin position="1"/>
        <end position="24"/>
    </location>
</feature>
<dbReference type="GO" id="GO:0017001">
    <property type="term" value="P:antibiotic catabolic process"/>
    <property type="evidence" value="ECO:0007669"/>
    <property type="project" value="InterPro"/>
</dbReference>
<organism evidence="15 16">
    <name type="scientific">Aquimarina brevivitae</name>
    <dbReference type="NCBI Taxonomy" id="323412"/>
    <lineage>
        <taxon>Bacteria</taxon>
        <taxon>Pseudomonadati</taxon>
        <taxon>Bacteroidota</taxon>
        <taxon>Flavobacteriia</taxon>
        <taxon>Flavobacteriales</taxon>
        <taxon>Flavobacteriaceae</taxon>
        <taxon>Aquimarina</taxon>
    </lineage>
</organism>
<gene>
    <name evidence="15" type="ORF">EV197_2705</name>
</gene>
<keyword evidence="11" id="KW-0862">Zinc</keyword>
<dbReference type="EMBL" id="SGXE01000003">
    <property type="protein sequence ID" value="RZS92567.1"/>
    <property type="molecule type" value="Genomic_DNA"/>
</dbReference>
<evidence type="ECO:0000256" key="13">
    <source>
        <dbReference type="SAM" id="SignalP"/>
    </source>
</evidence>
<dbReference type="SMART" id="SM00849">
    <property type="entry name" value="Lactamase_B"/>
    <property type="match status" value="1"/>
</dbReference>
<keyword evidence="10" id="KW-0378">Hydrolase</keyword>
<comment type="catalytic activity">
    <reaction evidence="1">
        <text>a beta-lactam + H2O = a substituted beta-amino acid</text>
        <dbReference type="Rhea" id="RHEA:20401"/>
        <dbReference type="ChEBI" id="CHEBI:15377"/>
        <dbReference type="ChEBI" id="CHEBI:35627"/>
        <dbReference type="ChEBI" id="CHEBI:140347"/>
        <dbReference type="EC" id="3.5.2.6"/>
    </reaction>
</comment>
<evidence type="ECO:0000256" key="12">
    <source>
        <dbReference type="ARBA" id="ARBA00023251"/>
    </source>
</evidence>
<dbReference type="EC" id="3.5.2.6" evidence="6"/>
<comment type="similarity">
    <text evidence="4">Belongs to the metallo-beta-lactamase superfamily. Class-B beta-lactamase family.</text>
</comment>
<reference evidence="15 16" key="1">
    <citation type="submission" date="2019-02" db="EMBL/GenBank/DDBJ databases">
        <title>Genomic Encyclopedia of Type Strains, Phase IV (KMG-IV): sequencing the most valuable type-strain genomes for metagenomic binning, comparative biology and taxonomic classification.</title>
        <authorList>
            <person name="Goeker M."/>
        </authorList>
    </citation>
    <scope>NUCLEOTIDE SEQUENCE [LARGE SCALE GENOMIC DNA]</scope>
    <source>
        <strain evidence="15 16">DSM 17196</strain>
    </source>
</reference>
<dbReference type="GO" id="GO:0008800">
    <property type="term" value="F:beta-lactamase activity"/>
    <property type="evidence" value="ECO:0007669"/>
    <property type="project" value="InterPro"/>
</dbReference>
<sequence>MTKSYFTTIVFLGLLLLSTLPGNAQDLSKSITKHLEIHKINASSYVHISTITLDSGNTYPCNGFIYIDDKEAFIFDSPANEEAVQELIKLLTSNNIAIKGVVFNHFHRDCTEGIEIYQSLNIPTIASTKTANMMQKNNSPLPDITFENDLRLNLKSKQIINQFVGEAHTSDNIISYFPAENILFGGCMIKSQGAQKGNLSDANVNEWSNTVSNIKKTYPNVNIVIPGHGKWGDVELLDYTIKLFQNQSDNEK</sequence>
<dbReference type="PROSITE" id="PS00744">
    <property type="entry name" value="BETA_LACTAMASE_B_2"/>
    <property type="match status" value="1"/>
</dbReference>
<comment type="caution">
    <text evidence="15">The sequence shown here is derived from an EMBL/GenBank/DDBJ whole genome shotgun (WGS) entry which is preliminary data.</text>
</comment>
<feature type="domain" description="Metallo-beta-lactamase" evidence="14">
    <location>
        <begin position="60"/>
        <end position="228"/>
    </location>
</feature>
<dbReference type="OrthoDB" id="9769598at2"/>
<evidence type="ECO:0000256" key="2">
    <source>
        <dbReference type="ARBA" id="ARBA00001947"/>
    </source>
</evidence>
<dbReference type="InterPro" id="IPR036866">
    <property type="entry name" value="RibonucZ/Hydroxyglut_hydro"/>
</dbReference>
<proteinExistence type="inferred from homology"/>
<name>A0A4Q7NZ93_9FLAO</name>
<evidence type="ECO:0000313" key="15">
    <source>
        <dbReference type="EMBL" id="RZS92567.1"/>
    </source>
</evidence>
<dbReference type="InterPro" id="IPR001018">
    <property type="entry name" value="Beta-lactamase_class-B_CS"/>
</dbReference>
<feature type="chain" id="PRO_5020298832" description="beta-lactamase" evidence="13">
    <location>
        <begin position="25"/>
        <end position="252"/>
    </location>
</feature>
<comment type="cofactor">
    <cofactor evidence="2">
        <name>Zn(2+)</name>
        <dbReference type="ChEBI" id="CHEBI:29105"/>
    </cofactor>
</comment>
<keyword evidence="7" id="KW-0479">Metal-binding</keyword>
<dbReference type="Proteomes" id="UP000292262">
    <property type="component" value="Unassembled WGS sequence"/>
</dbReference>
<comment type="subunit">
    <text evidence="5">Monomer.</text>
</comment>
<evidence type="ECO:0000256" key="4">
    <source>
        <dbReference type="ARBA" id="ARBA00005250"/>
    </source>
</evidence>
<dbReference type="AlphaFoldDB" id="A0A4Q7NZ93"/>
<evidence type="ECO:0000256" key="10">
    <source>
        <dbReference type="ARBA" id="ARBA00022801"/>
    </source>
</evidence>
<dbReference type="Gene3D" id="3.60.15.10">
    <property type="entry name" value="Ribonuclease Z/Hydroxyacylglutathione hydrolase-like"/>
    <property type="match status" value="1"/>
</dbReference>
<keyword evidence="16" id="KW-1185">Reference proteome</keyword>
<evidence type="ECO:0000313" key="16">
    <source>
        <dbReference type="Proteomes" id="UP000292262"/>
    </source>
</evidence>
<evidence type="ECO:0000256" key="9">
    <source>
        <dbReference type="ARBA" id="ARBA00022764"/>
    </source>
</evidence>
<evidence type="ECO:0000256" key="5">
    <source>
        <dbReference type="ARBA" id="ARBA00011245"/>
    </source>
</evidence>
<dbReference type="NCBIfam" id="NF033088">
    <property type="entry name" value="bla_subclass_B1"/>
    <property type="match status" value="1"/>
</dbReference>
<evidence type="ECO:0000256" key="8">
    <source>
        <dbReference type="ARBA" id="ARBA00022729"/>
    </source>
</evidence>
<accession>A0A4Q7NZ93</accession>
<dbReference type="SUPFAM" id="SSF56281">
    <property type="entry name" value="Metallo-hydrolase/oxidoreductase"/>
    <property type="match status" value="1"/>
</dbReference>
<dbReference type="InterPro" id="IPR001279">
    <property type="entry name" value="Metallo-B-lactamas"/>
</dbReference>